<feature type="domain" description="DUF5776" evidence="4">
    <location>
        <begin position="611"/>
        <end position="677"/>
    </location>
</feature>
<evidence type="ECO:0000256" key="2">
    <source>
        <dbReference type="SAM" id="MobiDB-lite"/>
    </source>
</evidence>
<feature type="region of interest" description="Disordered" evidence="2">
    <location>
        <begin position="480"/>
        <end position="522"/>
    </location>
</feature>
<protein>
    <submittedName>
        <fullName evidence="5">MucBP domain protein</fullName>
    </submittedName>
</protein>
<dbReference type="InterPro" id="IPR044081">
    <property type="entry name" value="DUF5776"/>
</dbReference>
<dbReference type="Gene3D" id="3.80.10.10">
    <property type="entry name" value="Ribonuclease Inhibitor"/>
    <property type="match status" value="1"/>
</dbReference>
<comment type="caution">
    <text evidence="5">The sequence shown here is derived from an EMBL/GenBank/DDBJ whole genome shotgun (WGS) entry which is preliminary data.</text>
</comment>
<dbReference type="Pfam" id="PF06458">
    <property type="entry name" value="MucBP"/>
    <property type="match status" value="1"/>
</dbReference>
<proteinExistence type="predicted"/>
<feature type="domain" description="MucBP" evidence="3">
    <location>
        <begin position="407"/>
        <end position="473"/>
    </location>
</feature>
<dbReference type="InterPro" id="IPR032675">
    <property type="entry name" value="LRR_dom_sf"/>
</dbReference>
<sequence>MYDVIEIEGIFFEVIVMKIHKLLLTTTLLLGSAILFSTQNAGIGDQPILNVQAATVANEETINDVMPNQQLQKLVLYEMKRQKIVTSDSDLSQFDAGSFKTALGKLTSINWRTIPGYQRADYEPINGGNGTIGPASVNPGNYSLKGLENATNLTELDLAHDLDYGRYYFDDVKDVTPLSGLTKLTDLNLEGNRIEDISPIAGMRSVKNLILISNSIKNLNVLDRDNYDKFQYLGQHVVFPVQHLTENAYTWKAPFKDALPKHVADPTNHWEPYTSQNIHMVKSSNYYDLGGYAGEEDETDLIQVFKPATQNMTLDGDDVHFAGLAEQVSPGEGISLAQQGGLVPEPGNGGVVAPSREAAHINGTLLANEHTYYMMVKYRAEPERAGYSTAVMSYHLPYVIDKVQVQPVTVKYEDEKGTAIHGVQTITGKLGDSFDLSKTDYQLEIPGYTFKAYDPIQTGELTGQAQTVKLVYTKNTAPDVPVVPKNESINPPTAPDKPKTPSVPDQPVMTEPTSERQTQVAAPENVAKIHEAVYSLEKIYLYQNPTFKSSERKAGYVQKPRVFRPMFVVDGYAHSKDGRLRYHVRDVNHQSKTDGLRGYITTQFAYVRPVYYHSSHKTLTAINPKGVNEYTNKNLTNKVRNFKQGTVLRVKKFVTHNLTTRYQLTNGHYVTGNRKLVKMGRHKQPKQVVLKQGLNRYRDADFTMKNGHFDKGDKIIVKRFTFSHQDSIKQGGTKRFEVKGGFISANPKLVRAYYK</sequence>
<feature type="domain" description="DUF5776" evidence="4">
    <location>
        <begin position="683"/>
        <end position="750"/>
    </location>
</feature>
<dbReference type="PATRIC" id="fig|797516.3.peg.2381"/>
<organism evidence="5 6">
    <name type="scientific">Lentilactobacillus kisonensis F0435</name>
    <dbReference type="NCBI Taxonomy" id="797516"/>
    <lineage>
        <taxon>Bacteria</taxon>
        <taxon>Bacillati</taxon>
        <taxon>Bacillota</taxon>
        <taxon>Bacilli</taxon>
        <taxon>Lactobacillales</taxon>
        <taxon>Lactobacillaceae</taxon>
        <taxon>Lentilactobacillus</taxon>
    </lineage>
</organism>
<dbReference type="AlphaFoldDB" id="H1LJ58"/>
<dbReference type="Gene3D" id="3.10.20.320">
    <property type="entry name" value="Putative peptidoglycan bound protein (lpxtg motif)"/>
    <property type="match status" value="1"/>
</dbReference>
<dbReference type="Pfam" id="PF19087">
    <property type="entry name" value="DUF5776"/>
    <property type="match status" value="2"/>
</dbReference>
<dbReference type="InterPro" id="IPR001611">
    <property type="entry name" value="Leu-rich_rpt"/>
</dbReference>
<evidence type="ECO:0000313" key="5">
    <source>
        <dbReference type="EMBL" id="EHO49145.1"/>
    </source>
</evidence>
<dbReference type="PROSITE" id="PS51450">
    <property type="entry name" value="LRR"/>
    <property type="match status" value="1"/>
</dbReference>
<gene>
    <name evidence="5" type="ORF">HMPREF9104_02650</name>
</gene>
<dbReference type="Proteomes" id="UP000005025">
    <property type="component" value="Unassembled WGS sequence"/>
</dbReference>
<dbReference type="HOGENOM" id="CLU_357814_0_0_9"/>
<evidence type="ECO:0000259" key="4">
    <source>
        <dbReference type="Pfam" id="PF19087"/>
    </source>
</evidence>
<name>H1LJ58_9LACO</name>
<evidence type="ECO:0000259" key="3">
    <source>
        <dbReference type="Pfam" id="PF06458"/>
    </source>
</evidence>
<keyword evidence="1" id="KW-0677">Repeat</keyword>
<dbReference type="SUPFAM" id="SSF52058">
    <property type="entry name" value="L domain-like"/>
    <property type="match status" value="1"/>
</dbReference>
<accession>H1LJ58</accession>
<reference evidence="5 6" key="1">
    <citation type="submission" date="2011-09" db="EMBL/GenBank/DDBJ databases">
        <authorList>
            <person name="Weinstock G."/>
            <person name="Sodergren E."/>
            <person name="Clifton S."/>
            <person name="Fulton L."/>
            <person name="Fulton B."/>
            <person name="Courtney L."/>
            <person name="Fronick C."/>
            <person name="Harrison M."/>
            <person name="Strong C."/>
            <person name="Farmer C."/>
            <person name="Delahaunty K."/>
            <person name="Markovic C."/>
            <person name="Hall O."/>
            <person name="Minx P."/>
            <person name="Tomlinson C."/>
            <person name="Mitreva M."/>
            <person name="Hou S."/>
            <person name="Chen J."/>
            <person name="Wollam A."/>
            <person name="Pepin K.H."/>
            <person name="Johnson M."/>
            <person name="Bhonagiri V."/>
            <person name="Zhang X."/>
            <person name="Suruliraj S."/>
            <person name="Warren W."/>
            <person name="Chinwalla A."/>
            <person name="Mardis E.R."/>
            <person name="Wilson R.K."/>
        </authorList>
    </citation>
    <scope>NUCLEOTIDE SEQUENCE [LARGE SCALE GENOMIC DNA]</scope>
    <source>
        <strain evidence="5 6">F0435</strain>
    </source>
</reference>
<dbReference type="InterPro" id="IPR009459">
    <property type="entry name" value="MucBP_dom"/>
</dbReference>
<evidence type="ECO:0000313" key="6">
    <source>
        <dbReference type="Proteomes" id="UP000005025"/>
    </source>
</evidence>
<dbReference type="EMBL" id="AGRJ01000228">
    <property type="protein sequence ID" value="EHO49145.1"/>
    <property type="molecule type" value="Genomic_DNA"/>
</dbReference>
<dbReference type="STRING" id="797516.HMPREF9104_02650"/>
<feature type="compositionally biased region" description="Polar residues" evidence="2">
    <location>
        <begin position="511"/>
        <end position="520"/>
    </location>
</feature>
<evidence type="ECO:0000256" key="1">
    <source>
        <dbReference type="ARBA" id="ARBA00022737"/>
    </source>
</evidence>